<dbReference type="EMBL" id="CM046507">
    <property type="protein sequence ID" value="KAI8668620.1"/>
    <property type="molecule type" value="Genomic_DNA"/>
</dbReference>
<proteinExistence type="predicted"/>
<reference evidence="1" key="1">
    <citation type="submission" date="2022-06" db="EMBL/GenBank/DDBJ databases">
        <title>Fusarium solani species complex genomes reveal bases of compartmentalisation and animal pathogenesis.</title>
        <authorList>
            <person name="Tsai I.J."/>
        </authorList>
    </citation>
    <scope>NUCLEOTIDE SEQUENCE</scope>
    <source>
        <strain evidence="1">Fu6.1</strain>
    </source>
</reference>
<evidence type="ECO:0000313" key="1">
    <source>
        <dbReference type="EMBL" id="KAI8668620.1"/>
    </source>
</evidence>
<evidence type="ECO:0000313" key="2">
    <source>
        <dbReference type="Proteomes" id="UP001065298"/>
    </source>
</evidence>
<sequence>MATVAGMVKLMWRPPRQERGAKRQHIDRMLPENFKYYGHWGYTIYRTHYSPESDEHWDMLLDALKRQTYLALGYVGTEKMYDTERKERRGWTCHSHKSLDEYMEDFERIKKLFLLDPREDASLLDGMDIGQLREVCLYEHPEAEKTMAGGQFKFVLVADETVLNDIARGEFIVKAVQYDWEEGWGDWGWMRIPTGYLLEIWHALMMSEFNLYWVLHFDGPEEDLKEHIWAGYDAADPTGCASELRKGHTGKVHNLTRPILILILIHQITILILIAALPWQWIIVENRCSGALKQQTRLAFGFHEDEEDVEEDMDQGDVQRLKELFHLNTREDASLLDGLDVRGIRALCQNEEFDDKRAMADKVFNFILLADESVFKDIARGEFIVKAVSLK</sequence>
<keyword evidence="2" id="KW-1185">Reference proteome</keyword>
<accession>A0ACC0QVR9</accession>
<organism evidence="1 2">
    <name type="scientific">Fusarium keratoplasticum</name>
    <dbReference type="NCBI Taxonomy" id="1328300"/>
    <lineage>
        <taxon>Eukaryota</taxon>
        <taxon>Fungi</taxon>
        <taxon>Dikarya</taxon>
        <taxon>Ascomycota</taxon>
        <taxon>Pezizomycotina</taxon>
        <taxon>Sordariomycetes</taxon>
        <taxon>Hypocreomycetidae</taxon>
        <taxon>Hypocreales</taxon>
        <taxon>Nectriaceae</taxon>
        <taxon>Fusarium</taxon>
        <taxon>Fusarium solani species complex</taxon>
    </lineage>
</organism>
<gene>
    <name evidence="1" type="ORF">NCS57_00673700</name>
</gene>
<protein>
    <submittedName>
        <fullName evidence="1">Uncharacterized protein</fullName>
    </submittedName>
</protein>
<dbReference type="Proteomes" id="UP001065298">
    <property type="component" value="Chromosome 5"/>
</dbReference>
<comment type="caution">
    <text evidence="1">The sequence shown here is derived from an EMBL/GenBank/DDBJ whole genome shotgun (WGS) entry which is preliminary data.</text>
</comment>
<name>A0ACC0QVR9_9HYPO</name>